<accession>X0TT24</accession>
<dbReference type="AlphaFoldDB" id="X0TT24"/>
<gene>
    <name evidence="1" type="ORF">S01H1_19035</name>
</gene>
<feature type="non-terminal residue" evidence="1">
    <location>
        <position position="62"/>
    </location>
</feature>
<name>X0TT24_9ZZZZ</name>
<comment type="caution">
    <text evidence="1">The sequence shown here is derived from an EMBL/GenBank/DDBJ whole genome shotgun (WGS) entry which is preliminary data.</text>
</comment>
<proteinExistence type="predicted"/>
<reference evidence="1" key="1">
    <citation type="journal article" date="2014" name="Front. Microbiol.">
        <title>High frequency of phylogenetically diverse reductive dehalogenase-homologous genes in deep subseafloor sedimentary metagenomes.</title>
        <authorList>
            <person name="Kawai M."/>
            <person name="Futagami T."/>
            <person name="Toyoda A."/>
            <person name="Takaki Y."/>
            <person name="Nishi S."/>
            <person name="Hori S."/>
            <person name="Arai W."/>
            <person name="Tsubouchi T."/>
            <person name="Morono Y."/>
            <person name="Uchiyama I."/>
            <person name="Ito T."/>
            <person name="Fujiyama A."/>
            <person name="Inagaki F."/>
            <person name="Takami H."/>
        </authorList>
    </citation>
    <scope>NUCLEOTIDE SEQUENCE</scope>
    <source>
        <strain evidence="1">Expedition CK06-06</strain>
    </source>
</reference>
<sequence>MIRNYYTEAYSSAVVPSVSDTLLIDGRTKAEVPQGAWKQYNIYVGDSPASLPVTTTTDNSAV</sequence>
<evidence type="ECO:0000313" key="1">
    <source>
        <dbReference type="EMBL" id="GAF91327.1"/>
    </source>
</evidence>
<organism evidence="1">
    <name type="scientific">marine sediment metagenome</name>
    <dbReference type="NCBI Taxonomy" id="412755"/>
    <lineage>
        <taxon>unclassified sequences</taxon>
        <taxon>metagenomes</taxon>
        <taxon>ecological metagenomes</taxon>
    </lineage>
</organism>
<protein>
    <submittedName>
        <fullName evidence="1">Uncharacterized protein</fullName>
    </submittedName>
</protein>
<dbReference type="EMBL" id="BARS01010238">
    <property type="protein sequence ID" value="GAF91327.1"/>
    <property type="molecule type" value="Genomic_DNA"/>
</dbReference>